<evidence type="ECO:0000313" key="3">
    <source>
        <dbReference type="EMBL" id="CAI3998910.1"/>
    </source>
</evidence>
<comment type="caution">
    <text evidence="3">The sequence shown here is derived from an EMBL/GenBank/DDBJ whole genome shotgun (WGS) entry which is preliminary data.</text>
</comment>
<sequence>MPGQPLATARRSQRFSDSPCRCRLRFEPERRPGGKCLACLGLHQRLVVLEAAKEELSNLAALQREELQYLNNRYELSSLAQEFDELQQEKSQLEGQLKSYRSAPARLRSLRQAEAQQAAAREAWLAEKESLQAEVAAVSKEVASSRDKLELQRRHQELRQELAQQRQQCQVAEDALRAQSHSASSASSAPRPLPRQPPARPPEALAKMRSEIKTLAEARQHCSADLRTAKEELEALRRELAAISADNAQLRSGLHSVMVALDEVQRQL</sequence>
<dbReference type="EMBL" id="CAMXCT030002557">
    <property type="protein sequence ID" value="CAL4786222.1"/>
    <property type="molecule type" value="Genomic_DNA"/>
</dbReference>
<dbReference type="AlphaFoldDB" id="A0A9P1CWE4"/>
<feature type="compositionally biased region" description="Pro residues" evidence="2">
    <location>
        <begin position="191"/>
        <end position="201"/>
    </location>
</feature>
<name>A0A9P1CWE4_9DINO</name>
<evidence type="ECO:0000256" key="1">
    <source>
        <dbReference type="SAM" id="Coils"/>
    </source>
</evidence>
<reference evidence="3" key="1">
    <citation type="submission" date="2022-10" db="EMBL/GenBank/DDBJ databases">
        <authorList>
            <person name="Chen Y."/>
            <person name="Dougan E. K."/>
            <person name="Chan C."/>
            <person name="Rhodes N."/>
            <person name="Thang M."/>
        </authorList>
    </citation>
    <scope>NUCLEOTIDE SEQUENCE</scope>
</reference>
<dbReference type="Proteomes" id="UP001152797">
    <property type="component" value="Unassembled WGS sequence"/>
</dbReference>
<organism evidence="3">
    <name type="scientific">Cladocopium goreaui</name>
    <dbReference type="NCBI Taxonomy" id="2562237"/>
    <lineage>
        <taxon>Eukaryota</taxon>
        <taxon>Sar</taxon>
        <taxon>Alveolata</taxon>
        <taxon>Dinophyceae</taxon>
        <taxon>Suessiales</taxon>
        <taxon>Symbiodiniaceae</taxon>
        <taxon>Cladocopium</taxon>
    </lineage>
</organism>
<keyword evidence="5" id="KW-1185">Reference proteome</keyword>
<dbReference type="EMBL" id="CAMXCT010002557">
    <property type="protein sequence ID" value="CAI3998910.1"/>
    <property type="molecule type" value="Genomic_DNA"/>
</dbReference>
<evidence type="ECO:0000313" key="4">
    <source>
        <dbReference type="EMBL" id="CAL1152285.1"/>
    </source>
</evidence>
<feature type="region of interest" description="Disordered" evidence="2">
    <location>
        <begin position="169"/>
        <end position="205"/>
    </location>
</feature>
<keyword evidence="1" id="KW-0175">Coiled coil</keyword>
<evidence type="ECO:0000256" key="2">
    <source>
        <dbReference type="SAM" id="MobiDB-lite"/>
    </source>
</evidence>
<proteinExistence type="predicted"/>
<feature type="coiled-coil region" evidence="1">
    <location>
        <begin position="219"/>
        <end position="253"/>
    </location>
</feature>
<reference evidence="4" key="2">
    <citation type="submission" date="2024-04" db="EMBL/GenBank/DDBJ databases">
        <authorList>
            <person name="Chen Y."/>
            <person name="Shah S."/>
            <person name="Dougan E. K."/>
            <person name="Thang M."/>
            <person name="Chan C."/>
        </authorList>
    </citation>
    <scope>NUCLEOTIDE SEQUENCE [LARGE SCALE GENOMIC DNA]</scope>
</reference>
<evidence type="ECO:0000313" key="5">
    <source>
        <dbReference type="Proteomes" id="UP001152797"/>
    </source>
</evidence>
<dbReference type="EMBL" id="CAMXCT020002557">
    <property type="protein sequence ID" value="CAL1152285.1"/>
    <property type="molecule type" value="Genomic_DNA"/>
</dbReference>
<protein>
    <submittedName>
        <fullName evidence="3">Uncharacterized protein</fullName>
    </submittedName>
</protein>
<gene>
    <name evidence="3" type="ORF">C1SCF055_LOCUS25172</name>
</gene>
<accession>A0A9P1CWE4</accession>
<feature type="compositionally biased region" description="Low complexity" evidence="2">
    <location>
        <begin position="169"/>
        <end position="190"/>
    </location>
</feature>